<keyword evidence="1 3" id="KW-0378">Hydrolase</keyword>
<evidence type="ECO:0000256" key="1">
    <source>
        <dbReference type="ARBA" id="ARBA00022801"/>
    </source>
</evidence>
<dbReference type="InterPro" id="IPR036526">
    <property type="entry name" value="C-N_Hydrolase_sf"/>
</dbReference>
<dbReference type="Pfam" id="PF00795">
    <property type="entry name" value="CN_hydrolase"/>
    <property type="match status" value="1"/>
</dbReference>
<accession>A0A520XGQ2</accession>
<gene>
    <name evidence="3" type="ORF">EVJ48_00220</name>
</gene>
<evidence type="ECO:0000313" key="3">
    <source>
        <dbReference type="EMBL" id="RZV40382.1"/>
    </source>
</evidence>
<dbReference type="AlphaFoldDB" id="A0A520XGQ2"/>
<dbReference type="PANTHER" id="PTHR43674:SF2">
    <property type="entry name" value="BETA-UREIDOPROPIONASE"/>
    <property type="match status" value="1"/>
</dbReference>
<organism evidence="3 4">
    <name type="scientific">Candidatus Acidulodesulfobacterium acidiphilum</name>
    <dbReference type="NCBI Taxonomy" id="2597224"/>
    <lineage>
        <taxon>Bacteria</taxon>
        <taxon>Deltaproteobacteria</taxon>
        <taxon>Candidatus Acidulodesulfobacterales</taxon>
        <taxon>Candidatus Acidulodesulfobacterium</taxon>
    </lineage>
</organism>
<proteinExistence type="predicted"/>
<dbReference type="InterPro" id="IPR003010">
    <property type="entry name" value="C-N_Hydrolase"/>
</dbReference>
<name>A0A520XGQ2_9DELT</name>
<comment type="caution">
    <text evidence="3">The sequence shown here is derived from an EMBL/GenBank/DDBJ whole genome shotgun (WGS) entry which is preliminary data.</text>
</comment>
<reference evidence="3 4" key="1">
    <citation type="submission" date="2019-01" db="EMBL/GenBank/DDBJ databases">
        <title>Insights into ecological role of a new deltaproteobacterial order Candidatus Sinidesulfobacterales (Sva0485) by metagenomics and metatranscriptomics.</title>
        <authorList>
            <person name="Tan S."/>
            <person name="Liu J."/>
            <person name="Fang Y."/>
            <person name="Hedlund B."/>
            <person name="Lian Z.-H."/>
            <person name="Huang L.-Y."/>
            <person name="Li J.-T."/>
            <person name="Huang L.-N."/>
            <person name="Li W.-J."/>
            <person name="Jiang H.-C."/>
            <person name="Dong H.-L."/>
            <person name="Shu W.-S."/>
        </authorList>
    </citation>
    <scope>NUCLEOTIDE SEQUENCE [LARGE SCALE GENOMIC DNA]</scope>
    <source>
        <strain evidence="3">AP4</strain>
    </source>
</reference>
<dbReference type="Proteomes" id="UP000322454">
    <property type="component" value="Unassembled WGS sequence"/>
</dbReference>
<dbReference type="EMBL" id="SHMQ01000001">
    <property type="protein sequence ID" value="RZV40382.1"/>
    <property type="molecule type" value="Genomic_DNA"/>
</dbReference>
<sequence length="296" mass="33064">MINKSNNRINVCLAQTDPKMGDLEKNIENHINIISSAKNKGAEIVVFPELSLTGYFLKDSVYDLGVDINSDEAAVFQPLYEVSRELNIAVIAGFVEKDADFNFYNSTFCVSNGKLINIHRKVYLPTYGMFEELRYFKQGDGFGVFDLNGVKISVLTCEDAWHLSSSYIAANKGAHIIIINSASPARGITSGLNKFNSTNMWEELLSVIAFYYKCYVIYVNRVGFEDGIGFSGGSCAINPSGDIESKIDYIETGEIIAELNLNLLNNERFKTPLLRDENLNLTLKELESIIDNNKVK</sequence>
<dbReference type="Gene3D" id="3.60.110.10">
    <property type="entry name" value="Carbon-nitrogen hydrolase"/>
    <property type="match status" value="1"/>
</dbReference>
<dbReference type="PROSITE" id="PS50263">
    <property type="entry name" value="CN_HYDROLASE"/>
    <property type="match status" value="1"/>
</dbReference>
<feature type="domain" description="CN hydrolase" evidence="2">
    <location>
        <begin position="7"/>
        <end position="261"/>
    </location>
</feature>
<evidence type="ECO:0000259" key="2">
    <source>
        <dbReference type="PROSITE" id="PS50263"/>
    </source>
</evidence>
<protein>
    <submittedName>
        <fullName evidence="3">Carbon-nitrogen hydrolase</fullName>
    </submittedName>
</protein>
<dbReference type="InterPro" id="IPR050345">
    <property type="entry name" value="Aliph_Amidase/BUP"/>
</dbReference>
<evidence type="ECO:0000313" key="4">
    <source>
        <dbReference type="Proteomes" id="UP000322454"/>
    </source>
</evidence>
<dbReference type="GO" id="GO:0050126">
    <property type="term" value="F:N-carbamoylputrescine amidase activity"/>
    <property type="evidence" value="ECO:0007669"/>
    <property type="project" value="TreeGrafter"/>
</dbReference>
<dbReference type="SUPFAM" id="SSF56317">
    <property type="entry name" value="Carbon-nitrogen hydrolase"/>
    <property type="match status" value="1"/>
</dbReference>
<dbReference type="PANTHER" id="PTHR43674">
    <property type="entry name" value="NITRILASE C965.09-RELATED"/>
    <property type="match status" value="1"/>
</dbReference>
<dbReference type="GO" id="GO:0033388">
    <property type="term" value="P:putrescine biosynthetic process from arginine"/>
    <property type="evidence" value="ECO:0007669"/>
    <property type="project" value="TreeGrafter"/>
</dbReference>